<dbReference type="Gramene" id="PUZ40240">
    <property type="protein sequence ID" value="PUZ40240"/>
    <property type="gene ID" value="GQ55_9G409300"/>
</dbReference>
<organism evidence="2 3">
    <name type="scientific">Panicum hallii var. hallii</name>
    <dbReference type="NCBI Taxonomy" id="1504633"/>
    <lineage>
        <taxon>Eukaryota</taxon>
        <taxon>Viridiplantae</taxon>
        <taxon>Streptophyta</taxon>
        <taxon>Embryophyta</taxon>
        <taxon>Tracheophyta</taxon>
        <taxon>Spermatophyta</taxon>
        <taxon>Magnoliopsida</taxon>
        <taxon>Liliopsida</taxon>
        <taxon>Poales</taxon>
        <taxon>Poaceae</taxon>
        <taxon>PACMAD clade</taxon>
        <taxon>Panicoideae</taxon>
        <taxon>Panicodae</taxon>
        <taxon>Paniceae</taxon>
        <taxon>Panicinae</taxon>
        <taxon>Panicum</taxon>
        <taxon>Panicum sect. Panicum</taxon>
    </lineage>
</organism>
<evidence type="ECO:0000313" key="2">
    <source>
        <dbReference type="EMBL" id="PUZ40240.1"/>
    </source>
</evidence>
<dbReference type="Proteomes" id="UP000244336">
    <property type="component" value="Chromosome 9"/>
</dbReference>
<name>A0A2T7CA76_9POAL</name>
<sequence>MSLLPTAAGPQARAAPRFVPAAAGRPRPRPPSRCAPPRYWRAERRPLRRCPSSQLPIVRPAYLCPTVLGQQRRTVPVRHRVPPGWPSPRRRHPSLPRRRVSSVVRACPRRRRRVSSSCIPRRRPRPQPWPCWPRCRAPPRDRWAERAAVPALPVPGRSHARRVLVGSEPPRADRAAGADVVRTSSPWWWCAR</sequence>
<gene>
    <name evidence="2" type="ORF">GQ55_9G409300</name>
</gene>
<proteinExistence type="predicted"/>
<feature type="compositionally biased region" description="Basic residues" evidence="1">
    <location>
        <begin position="88"/>
        <end position="100"/>
    </location>
</feature>
<dbReference type="AlphaFoldDB" id="A0A2T7CA76"/>
<evidence type="ECO:0000313" key="3">
    <source>
        <dbReference type="Proteomes" id="UP000244336"/>
    </source>
</evidence>
<feature type="region of interest" description="Disordered" evidence="1">
    <location>
        <begin position="78"/>
        <end position="100"/>
    </location>
</feature>
<keyword evidence="3" id="KW-1185">Reference proteome</keyword>
<reference evidence="2 3" key="1">
    <citation type="submission" date="2018-04" db="EMBL/GenBank/DDBJ databases">
        <title>WGS assembly of Panicum hallii var. hallii HAL2.</title>
        <authorList>
            <person name="Lovell J."/>
            <person name="Jenkins J."/>
            <person name="Lowry D."/>
            <person name="Mamidi S."/>
            <person name="Sreedasyam A."/>
            <person name="Weng X."/>
            <person name="Barry K."/>
            <person name="Bonette J."/>
            <person name="Campitelli B."/>
            <person name="Daum C."/>
            <person name="Gordon S."/>
            <person name="Gould B."/>
            <person name="Lipzen A."/>
            <person name="MacQueen A."/>
            <person name="Palacio-Mejia J."/>
            <person name="Plott C."/>
            <person name="Shakirov E."/>
            <person name="Shu S."/>
            <person name="Yoshinaga Y."/>
            <person name="Zane M."/>
            <person name="Rokhsar D."/>
            <person name="Grimwood J."/>
            <person name="Schmutz J."/>
            <person name="Juenger T."/>
        </authorList>
    </citation>
    <scope>NUCLEOTIDE SEQUENCE [LARGE SCALE GENOMIC DNA]</scope>
    <source>
        <strain evidence="3">cv. HAL2</strain>
    </source>
</reference>
<protein>
    <submittedName>
        <fullName evidence="2">Uncharacterized protein</fullName>
    </submittedName>
</protein>
<accession>A0A2T7CA76</accession>
<dbReference type="EMBL" id="CM009757">
    <property type="protein sequence ID" value="PUZ40240.1"/>
    <property type="molecule type" value="Genomic_DNA"/>
</dbReference>
<feature type="compositionally biased region" description="Low complexity" evidence="1">
    <location>
        <begin position="10"/>
        <end position="25"/>
    </location>
</feature>
<evidence type="ECO:0000256" key="1">
    <source>
        <dbReference type="SAM" id="MobiDB-lite"/>
    </source>
</evidence>
<feature type="region of interest" description="Disordered" evidence="1">
    <location>
        <begin position="1"/>
        <end position="38"/>
    </location>
</feature>